<accession>A0ABS5R1J7</accession>
<dbReference type="RefSeq" id="WP_213753416.1">
    <property type="nucleotide sequence ID" value="NZ_JAHCQH010000004.1"/>
</dbReference>
<comment type="caution">
    <text evidence="1">The sequence shown here is derived from an EMBL/GenBank/DDBJ whole genome shotgun (WGS) entry which is preliminary data.</text>
</comment>
<dbReference type="Proteomes" id="UP001166585">
    <property type="component" value="Unassembled WGS sequence"/>
</dbReference>
<protein>
    <submittedName>
        <fullName evidence="1">Uncharacterized protein</fullName>
    </submittedName>
</protein>
<proteinExistence type="predicted"/>
<organism evidence="1 2">
    <name type="scientific">Ancylobacter radicis</name>
    <dbReference type="NCBI Taxonomy" id="2836179"/>
    <lineage>
        <taxon>Bacteria</taxon>
        <taxon>Pseudomonadati</taxon>
        <taxon>Pseudomonadota</taxon>
        <taxon>Alphaproteobacteria</taxon>
        <taxon>Hyphomicrobiales</taxon>
        <taxon>Xanthobacteraceae</taxon>
        <taxon>Ancylobacter</taxon>
    </lineage>
</organism>
<reference evidence="1" key="1">
    <citation type="submission" date="2021-05" db="EMBL/GenBank/DDBJ databases">
        <authorList>
            <person name="Sun Q."/>
            <person name="Inoue M."/>
        </authorList>
    </citation>
    <scope>NUCLEOTIDE SEQUENCE</scope>
    <source>
        <strain evidence="1">VKM B-3255</strain>
    </source>
</reference>
<gene>
    <name evidence="1" type="ORF">KIP89_00250</name>
</gene>
<keyword evidence="2" id="KW-1185">Reference proteome</keyword>
<evidence type="ECO:0000313" key="2">
    <source>
        <dbReference type="Proteomes" id="UP001166585"/>
    </source>
</evidence>
<evidence type="ECO:0000313" key="1">
    <source>
        <dbReference type="EMBL" id="MBS9475539.1"/>
    </source>
</evidence>
<name>A0ABS5R1J7_9HYPH</name>
<dbReference type="EMBL" id="JAHCQH010000004">
    <property type="protein sequence ID" value="MBS9475539.1"/>
    <property type="molecule type" value="Genomic_DNA"/>
</dbReference>
<sequence length="134" mass="14495">MLEHINAIFNGKARRLQLRRETLTAFERELRGSAHALLRRLAQGDWTRSDVELVLEYAMLTDSTAEALTGPAGLAMPSAARGALIGRTEVQRFLDAHPIAPYAVLAARLLEAALYGIEADAAHFDEGAELGAVA</sequence>